<dbReference type="InterPro" id="IPR027417">
    <property type="entry name" value="P-loop_NTPase"/>
</dbReference>
<dbReference type="Pfam" id="PF13555">
    <property type="entry name" value="AAA_29"/>
    <property type="match status" value="1"/>
</dbReference>
<evidence type="ECO:0000313" key="2">
    <source>
        <dbReference type="EMBL" id="MIE72274.1"/>
    </source>
</evidence>
<organism evidence="2">
    <name type="scientific">Salmonella diarizonae</name>
    <dbReference type="NCBI Taxonomy" id="59204"/>
    <lineage>
        <taxon>Bacteria</taxon>
        <taxon>Pseudomonadati</taxon>
        <taxon>Pseudomonadota</taxon>
        <taxon>Gammaproteobacteria</taxon>
        <taxon>Enterobacterales</taxon>
        <taxon>Enterobacteriaceae</taxon>
        <taxon>Salmonella</taxon>
    </lineage>
</organism>
<dbReference type="Pfam" id="PF13558">
    <property type="entry name" value="SbcC_Walker_B"/>
    <property type="match status" value="1"/>
</dbReference>
<sequence>MTADLFENSAQSSTNEIGNSISRNDLFSKGQIRLSELSVFNWGSFQGLHTAAIDPEGTLVTGDNGAGKSTFIDGLMALLLPAGKATFNVAAAQGDRSDRSLLSYMRGSFGSVHDGASTRVKSKREKGVVTGLRALYRADDGSCITLGALFWTTSATNTLGDVKRVYFVAKRNLQLKELLDAFGEGNTRQLKQWLRDEPAITDCDSNFSDYQELYRKHLYMDNKNAPALLSRALGLKKIDDLTKLIRELVLEPSSVKEDAKNVVEEFADLVAIHEQLIDAKEQYSHLIRLPELAESIAKATKSLGLLLLEKNNLSTYFGEALSILWAKKLEDIDKALDSILREINSVEIEESDALSSVEKRHEEYLNLGGDKIESLKNEIKYVKDKLDDVIQVSSRYQGDCRRLSLNSELNEEVFLTNKSKAIENLVKIEEDTKQAQDRFGDVAAQLSEQQKNLNAIKGEILEIEARPDSNIDVRYQKLRDEMIESLGLLGEELVFIGELLDVKDDEKLWQGAIERALGGLKTTLLVPQKNYSMVTRWLNVRHTGLHVRAQVVSQVRTDQRSTGFTEFSERGYLRKLIWKDHLYRDWLKSHLYNFDLQCVSGTDELDATPFSMTREGLVHMERGRFEKKDQRKIDDRRSWSLGFSNKSRLALLNTDKGVAEHRLSALGKTLKEAREALNKNAEKTNIWERLSSCTWEQINAPYWQRRLESVQADLDELEKSGGDLEVARSRWNIAKEHLKKIQENKGRLLTKKGSLGNDKSHAQEQMDKFQQLAAAGMTDEVRQLLQSRVGEIRLEDAHREVDFEKAIDGELDKIRSAKSTAENVANGIMGSFRGKDKWQPITVDWPTGLEGLQYYLEHYTYIETEGLPGLIDQFKERLNKHATQSLARIKTKLESEREDILERIDTINRVLKRTEFKQGSHLRLGSKREKYPHVLEFERKVRSALSHATSDDHEARFRLLSDVVDILDKASAPGTSTNEESKRLLDPRYQMSFFAEETDSQTLEVRDVLESSSGKSGGEKESFAGTIVAASLAYVLTPDGYDRPIYCTVFLDEAFSNTAEAVSRRVLRVFKELHIHVNLITPYKNLNLARESARSLLIAERDPALHESHLCEVTWEEIDQRMAQQKQSAQLKDIAGEIELKELGNTEVEPSDV</sequence>
<gene>
    <name evidence="2" type="ORF">EL06_23415</name>
</gene>
<dbReference type="AlphaFoldDB" id="A0A6C8Y3P4"/>
<feature type="coiled-coil region" evidence="1">
    <location>
        <begin position="329"/>
        <end position="392"/>
    </location>
</feature>
<dbReference type="SUPFAM" id="SSF52540">
    <property type="entry name" value="P-loop containing nucleoside triphosphate hydrolases"/>
    <property type="match status" value="1"/>
</dbReference>
<reference evidence="2" key="1">
    <citation type="submission" date="2018-08" db="EMBL/GenBank/DDBJ databases">
        <authorList>
            <consortium name="GenomeTrakr network: Whole genome sequencing for foodborne pathogen traceback"/>
        </authorList>
    </citation>
    <scope>NUCLEOTIDE SEQUENCE [LARGE SCALE GENOMIC DNA]</scope>
    <source>
        <strain evidence="2">FMA0132</strain>
    </source>
</reference>
<dbReference type="Proteomes" id="UP000885362">
    <property type="component" value="Unassembled WGS sequence"/>
</dbReference>
<feature type="coiled-coil region" evidence="1">
    <location>
        <begin position="418"/>
        <end position="466"/>
    </location>
</feature>
<name>A0A6C8Y3P4_SALDZ</name>
<dbReference type="EMBL" id="RSHK01000031">
    <property type="protein sequence ID" value="MIE72274.1"/>
    <property type="molecule type" value="Genomic_DNA"/>
</dbReference>
<dbReference type="Gene3D" id="3.40.1140.10">
    <property type="match status" value="1"/>
</dbReference>
<keyword evidence="1" id="KW-0175">Coiled coil</keyword>
<proteinExistence type="predicted"/>
<protein>
    <submittedName>
        <fullName evidence="2">Uncharacterized protein</fullName>
    </submittedName>
</protein>
<accession>A0A6C8Y3P4</accession>
<comment type="caution">
    <text evidence="2">The sequence shown here is derived from an EMBL/GenBank/DDBJ whole genome shotgun (WGS) entry which is preliminary data.</text>
</comment>
<feature type="coiled-coil region" evidence="1">
    <location>
        <begin position="879"/>
        <end position="910"/>
    </location>
</feature>
<evidence type="ECO:0000256" key="1">
    <source>
        <dbReference type="SAM" id="Coils"/>
    </source>
</evidence>